<dbReference type="Gene3D" id="3.40.50.300">
    <property type="entry name" value="P-loop containing nucleotide triphosphate hydrolases"/>
    <property type="match status" value="2"/>
</dbReference>
<dbReference type="PROSITE" id="PS00674">
    <property type="entry name" value="AAA"/>
    <property type="match status" value="2"/>
</dbReference>
<feature type="domain" description="CDC48 N-terminal subdomain" evidence="7">
    <location>
        <begin position="11"/>
        <end position="98"/>
    </location>
</feature>
<evidence type="ECO:0000256" key="2">
    <source>
        <dbReference type="ARBA" id="ARBA00022737"/>
    </source>
</evidence>
<dbReference type="AlphaFoldDB" id="A0A5B9DA38"/>
<dbReference type="PANTHER" id="PTHR23077">
    <property type="entry name" value="AAA-FAMILY ATPASE"/>
    <property type="match status" value="1"/>
</dbReference>
<dbReference type="InterPro" id="IPR009010">
    <property type="entry name" value="Asp_de-COase-like_dom_sf"/>
</dbReference>
<gene>
    <name evidence="8" type="ORF">DSAG12_01678</name>
</gene>
<evidence type="ECO:0000313" key="9">
    <source>
        <dbReference type="Proteomes" id="UP000321408"/>
    </source>
</evidence>
<sequence length="742" mass="82600">MPHDKKDQDVYARISDSRRRDAGRGFARLDPLIQKELDLHAGDGIELKNPVNNKKTAALVMHGYSEDTNSGIIRIDGSLRLNLKASIDERVLIRKIEVHPAQTIQFAPLDRPINVRNPNIFAKVLENRVVMAGDLISFDVMSGPVFFVCKNFTPKKDAVQINRNTQVEILKRPVDTKELERVIPRTTYEDLGGLADAIQKTREMIELPLRHPEIFNRLGIQPPKGLLLHGPPGTGKTLLARAVANETDAHFITLSGPEIMSKFYGQSEENLRRVFKEAQENAPAIIFIDEIDSISPKREEVQGEVERRVVAQLLSLMDGLDARENVVVIGATNRINALDEALRRPGRFDRELEIGVPNKSGRLEILQIHTRGMAVGDDVNLKFLSEKTHGFVGADLQALCKEAGMIALRRILPDINLDEEVISPEVLERLIITQNDFERALANIEPSALREVLISTPVETWNDVGGLNDAKQALQEAVEWPLKFPNIHKFLNAKPVKGILLYGLPGTGKTLLAKALAHESEINFISVRGPEFLSKWVGESEKKVRETFHKARTAAPCIIFMDELDAIAPARGGSKNSGNQVTERIVSQLLTEIDGLNSLKDVVLVAATNRPDILDPALIRAGRFEKQIEIGLPNIEVREKIFNIHLRGLPLDNDVNIKSLASDMEGKTGADIESLCKESVQAAIRDYISKGDFKDISDDDKDSVKIKKTHFDTAINSVIKSSKRSEKAYQKLDGALSKDLYM</sequence>
<dbReference type="FunFam" id="2.40.40.20:FF:000007">
    <property type="entry name" value="AAA family ATPase"/>
    <property type="match status" value="1"/>
</dbReference>
<reference evidence="8 9" key="1">
    <citation type="journal article" date="2020" name="Nature">
        <title>Isolation of an archaeon at the prokaryote-eukaryote interface.</title>
        <authorList>
            <person name="Imachi H."/>
            <person name="Nobu M.K."/>
            <person name="Nakahara N."/>
            <person name="Morono Y."/>
            <person name="Ogawara M."/>
            <person name="Takaki Y."/>
            <person name="Takano Y."/>
            <person name="Uematsu K."/>
            <person name="Ikuta T."/>
            <person name="Ito M."/>
            <person name="Matsui Y."/>
            <person name="Miyazaki M."/>
            <person name="Murata K."/>
            <person name="Saito Y."/>
            <person name="Sakai S."/>
            <person name="Song C."/>
            <person name="Tasumi E."/>
            <person name="Yamanaka Y."/>
            <person name="Yamaguchi T."/>
            <person name="Kamagata Y."/>
            <person name="Tamaki H."/>
            <person name="Takai K."/>
        </authorList>
    </citation>
    <scope>NUCLEOTIDE SEQUENCE [LARGE SCALE GENOMIC DNA]</scope>
    <source>
        <strain evidence="8 9">MK-D1</strain>
    </source>
</reference>
<evidence type="ECO:0000259" key="6">
    <source>
        <dbReference type="SMART" id="SM01072"/>
    </source>
</evidence>
<dbReference type="Proteomes" id="UP000321408">
    <property type="component" value="Chromosome"/>
</dbReference>
<feature type="domain" description="AAA+ ATPase" evidence="5">
    <location>
        <begin position="222"/>
        <end position="358"/>
    </location>
</feature>
<dbReference type="InterPro" id="IPR005938">
    <property type="entry name" value="AAA_ATPase_CDC48"/>
</dbReference>
<dbReference type="EMBL" id="CP042905">
    <property type="protein sequence ID" value="QEE15851.1"/>
    <property type="molecule type" value="Genomic_DNA"/>
</dbReference>
<dbReference type="FunFam" id="3.40.50.300:FF:000012">
    <property type="entry name" value="Transitional endoplasmic reticulum ATPase"/>
    <property type="match status" value="1"/>
</dbReference>
<comment type="similarity">
    <text evidence="1">Belongs to the AAA ATPase family. CDC48 subfamily.</text>
</comment>
<evidence type="ECO:0000256" key="3">
    <source>
        <dbReference type="ARBA" id="ARBA00022741"/>
    </source>
</evidence>
<dbReference type="InterPro" id="IPR029067">
    <property type="entry name" value="CDC48_domain_2-like_sf"/>
</dbReference>
<organism evidence="8 9">
    <name type="scientific">Promethearchaeum syntrophicum</name>
    <dbReference type="NCBI Taxonomy" id="2594042"/>
    <lineage>
        <taxon>Archaea</taxon>
        <taxon>Promethearchaeati</taxon>
        <taxon>Promethearchaeota</taxon>
        <taxon>Promethearchaeia</taxon>
        <taxon>Promethearchaeales</taxon>
        <taxon>Promethearchaeaceae</taxon>
        <taxon>Promethearchaeum</taxon>
    </lineage>
</organism>
<dbReference type="Pfam" id="PF17862">
    <property type="entry name" value="AAA_lid_3"/>
    <property type="match status" value="2"/>
</dbReference>
<dbReference type="SUPFAM" id="SSF54585">
    <property type="entry name" value="Cdc48 domain 2-like"/>
    <property type="match status" value="1"/>
</dbReference>
<dbReference type="NCBIfam" id="TIGR01243">
    <property type="entry name" value="CDC48"/>
    <property type="match status" value="1"/>
</dbReference>
<dbReference type="FunFam" id="1.10.8.60:FF:000057">
    <property type="entry name" value="AAA family ATPase, CDC48 subfamily"/>
    <property type="match status" value="1"/>
</dbReference>
<dbReference type="Gene3D" id="3.10.330.10">
    <property type="match status" value="1"/>
</dbReference>
<dbReference type="Pfam" id="PF00004">
    <property type="entry name" value="AAA"/>
    <property type="match status" value="2"/>
</dbReference>
<dbReference type="GO" id="GO:0016887">
    <property type="term" value="F:ATP hydrolysis activity"/>
    <property type="evidence" value="ECO:0007669"/>
    <property type="project" value="InterPro"/>
</dbReference>
<evidence type="ECO:0000313" key="8">
    <source>
        <dbReference type="EMBL" id="QEE15851.1"/>
    </source>
</evidence>
<dbReference type="InterPro" id="IPR004201">
    <property type="entry name" value="Cdc48_dom2"/>
</dbReference>
<dbReference type="InterPro" id="IPR003959">
    <property type="entry name" value="ATPase_AAA_core"/>
</dbReference>
<keyword evidence="3" id="KW-0547">Nucleotide-binding</keyword>
<dbReference type="Pfam" id="PF02359">
    <property type="entry name" value="CDC48_N"/>
    <property type="match status" value="1"/>
</dbReference>
<keyword evidence="9" id="KW-1185">Reference proteome</keyword>
<evidence type="ECO:0000259" key="5">
    <source>
        <dbReference type="SMART" id="SM00382"/>
    </source>
</evidence>
<reference evidence="8 9" key="2">
    <citation type="journal article" date="2024" name="Int. J. Syst. Evol. Microbiol.">
        <title>Promethearchaeum syntrophicum gen. nov., sp. nov., an anaerobic, obligately syntrophic archaeon, the first isolate of the lineage 'Asgard' archaea, and proposal of the new archaeal phylum Promethearchaeota phyl. nov. and kingdom Promethearchaeati regn. nov.</title>
        <authorList>
            <person name="Imachi H."/>
            <person name="Nobu M.K."/>
            <person name="Kato S."/>
            <person name="Takaki Y."/>
            <person name="Miyazaki M."/>
            <person name="Miyata M."/>
            <person name="Ogawara M."/>
            <person name="Saito Y."/>
            <person name="Sakai S."/>
            <person name="Tahara Y.O."/>
            <person name="Takano Y."/>
            <person name="Tasumi E."/>
            <person name="Uematsu K."/>
            <person name="Yoshimura T."/>
            <person name="Itoh T."/>
            <person name="Ohkuma M."/>
            <person name="Takai K."/>
        </authorList>
    </citation>
    <scope>NUCLEOTIDE SEQUENCE [LARGE SCALE GENOMIC DNA]</scope>
    <source>
        <strain evidence="8 9">MK-D1</strain>
    </source>
</reference>
<dbReference type="InterPro" id="IPR003960">
    <property type="entry name" value="ATPase_AAA_CS"/>
</dbReference>
<dbReference type="RefSeq" id="WP_147662748.1">
    <property type="nucleotide sequence ID" value="NZ_CP042905.2"/>
</dbReference>
<keyword evidence="2" id="KW-0677">Repeat</keyword>
<dbReference type="InterPro" id="IPR003593">
    <property type="entry name" value="AAA+_ATPase"/>
</dbReference>
<dbReference type="FunFam" id="3.40.50.300:FF:000018">
    <property type="entry name" value="Cell division control 48"/>
    <property type="match status" value="1"/>
</dbReference>
<feature type="domain" description="AAA+ ATPase" evidence="5">
    <location>
        <begin position="495"/>
        <end position="634"/>
    </location>
</feature>
<dbReference type="Gene3D" id="1.10.8.60">
    <property type="match status" value="2"/>
</dbReference>
<dbReference type="OrthoDB" id="77269at2157"/>
<protein>
    <submittedName>
        <fullName evidence="8">CDC48 family AAA ATPase</fullName>
    </submittedName>
</protein>
<dbReference type="GeneID" id="41329671"/>
<dbReference type="SMART" id="SM00382">
    <property type="entry name" value="AAA"/>
    <property type="match status" value="2"/>
</dbReference>
<dbReference type="GO" id="GO:0005737">
    <property type="term" value="C:cytoplasm"/>
    <property type="evidence" value="ECO:0007669"/>
    <property type="project" value="UniProtKB-ARBA"/>
</dbReference>
<dbReference type="InterPro" id="IPR003338">
    <property type="entry name" value="CDC4_N-term_subdom"/>
</dbReference>
<dbReference type="Pfam" id="PF02933">
    <property type="entry name" value="CDC48_2"/>
    <property type="match status" value="1"/>
</dbReference>
<name>A0A5B9DA38_9ARCH</name>
<evidence type="ECO:0000256" key="4">
    <source>
        <dbReference type="ARBA" id="ARBA00022840"/>
    </source>
</evidence>
<dbReference type="InterPro" id="IPR041569">
    <property type="entry name" value="AAA_lid_3"/>
</dbReference>
<dbReference type="GO" id="GO:0005524">
    <property type="term" value="F:ATP binding"/>
    <property type="evidence" value="ECO:0007669"/>
    <property type="project" value="UniProtKB-KW"/>
</dbReference>
<dbReference type="SMART" id="SM01073">
    <property type="entry name" value="CDC48_N"/>
    <property type="match status" value="1"/>
</dbReference>
<evidence type="ECO:0000259" key="7">
    <source>
        <dbReference type="SMART" id="SM01073"/>
    </source>
</evidence>
<dbReference type="SUPFAM" id="SSF52540">
    <property type="entry name" value="P-loop containing nucleoside triphosphate hydrolases"/>
    <property type="match status" value="2"/>
</dbReference>
<dbReference type="SUPFAM" id="SSF50692">
    <property type="entry name" value="ADC-like"/>
    <property type="match status" value="1"/>
</dbReference>
<dbReference type="PANTHER" id="PTHR23077:SF171">
    <property type="entry name" value="NUCLEAR VALOSIN-CONTAINING PROTEIN-LIKE"/>
    <property type="match status" value="1"/>
</dbReference>
<proteinExistence type="inferred from homology"/>
<feature type="domain" description="CDC48" evidence="6">
    <location>
        <begin position="114"/>
        <end position="176"/>
    </location>
</feature>
<dbReference type="InterPro" id="IPR027417">
    <property type="entry name" value="P-loop_NTPase"/>
</dbReference>
<accession>A0A5B9DA38</accession>
<dbReference type="InterPro" id="IPR050168">
    <property type="entry name" value="AAA_ATPase_domain"/>
</dbReference>
<dbReference type="SMART" id="SM01072">
    <property type="entry name" value="CDC48_2"/>
    <property type="match status" value="1"/>
</dbReference>
<dbReference type="KEGG" id="psyt:DSAG12_01678"/>
<keyword evidence="4" id="KW-0067">ATP-binding</keyword>
<evidence type="ECO:0000256" key="1">
    <source>
        <dbReference type="ARBA" id="ARBA00009833"/>
    </source>
</evidence>
<dbReference type="Gene3D" id="2.40.40.20">
    <property type="match status" value="1"/>
</dbReference>